<proteinExistence type="predicted"/>
<comment type="subcellular location">
    <subcellularLocation>
        <location evidence="1">Nucleus</location>
    </subcellularLocation>
</comment>
<feature type="compositionally biased region" description="Polar residues" evidence="4">
    <location>
        <begin position="399"/>
        <end position="413"/>
    </location>
</feature>
<feature type="compositionally biased region" description="Polar residues" evidence="4">
    <location>
        <begin position="136"/>
        <end position="153"/>
    </location>
</feature>
<feature type="compositionally biased region" description="Basic and acidic residues" evidence="4">
    <location>
        <begin position="277"/>
        <end position="287"/>
    </location>
</feature>
<dbReference type="EMBL" id="MU251812">
    <property type="protein sequence ID" value="KAG9229122.1"/>
    <property type="molecule type" value="Genomic_DNA"/>
</dbReference>
<evidence type="ECO:0000259" key="6">
    <source>
        <dbReference type="PROSITE" id="PS51294"/>
    </source>
</evidence>
<feature type="compositionally biased region" description="Basic residues" evidence="4">
    <location>
        <begin position="174"/>
        <end position="183"/>
    </location>
</feature>
<keyword evidence="3" id="KW-0539">Nucleus</keyword>
<feature type="region of interest" description="Disordered" evidence="4">
    <location>
        <begin position="21"/>
        <end position="311"/>
    </location>
</feature>
<keyword evidence="2" id="KW-0238">DNA-binding</keyword>
<protein>
    <recommendedName>
        <fullName evidence="9">Myb-like domain-containing protein</fullName>
    </recommendedName>
</protein>
<accession>A0A9P8C0Q1</accession>
<evidence type="ECO:0000256" key="3">
    <source>
        <dbReference type="ARBA" id="ARBA00023242"/>
    </source>
</evidence>
<dbReference type="PANTHER" id="PTHR46380:SF2">
    <property type="entry name" value="CYCLIN-D-BINDING MYB-LIKE TRANSCRIPTION FACTOR 1"/>
    <property type="match status" value="1"/>
</dbReference>
<dbReference type="GO" id="GO:0000976">
    <property type="term" value="F:transcription cis-regulatory region binding"/>
    <property type="evidence" value="ECO:0007669"/>
    <property type="project" value="TreeGrafter"/>
</dbReference>
<dbReference type="GO" id="GO:0003700">
    <property type="term" value="F:DNA-binding transcription factor activity"/>
    <property type="evidence" value="ECO:0007669"/>
    <property type="project" value="TreeGrafter"/>
</dbReference>
<dbReference type="InterPro" id="IPR051651">
    <property type="entry name" value="DMTF1_DNA-bind_reg"/>
</dbReference>
<feature type="domain" description="HTH myb-type" evidence="6">
    <location>
        <begin position="582"/>
        <end position="635"/>
    </location>
</feature>
<dbReference type="Gene3D" id="1.10.10.60">
    <property type="entry name" value="Homeodomain-like"/>
    <property type="match status" value="1"/>
</dbReference>
<feature type="compositionally biased region" description="Basic and acidic residues" evidence="4">
    <location>
        <begin position="48"/>
        <end position="64"/>
    </location>
</feature>
<feature type="compositionally biased region" description="Polar residues" evidence="4">
    <location>
        <begin position="451"/>
        <end position="477"/>
    </location>
</feature>
<feature type="compositionally biased region" description="Basic and acidic residues" evidence="4">
    <location>
        <begin position="300"/>
        <end position="311"/>
    </location>
</feature>
<dbReference type="GO" id="GO:0005634">
    <property type="term" value="C:nucleus"/>
    <property type="evidence" value="ECO:0007669"/>
    <property type="project" value="UniProtKB-SubCell"/>
</dbReference>
<evidence type="ECO:0008006" key="9">
    <source>
        <dbReference type="Google" id="ProtNLM"/>
    </source>
</evidence>
<gene>
    <name evidence="7" type="ORF">BJ875DRAFT_208624</name>
</gene>
<evidence type="ECO:0000256" key="4">
    <source>
        <dbReference type="SAM" id="MobiDB-lite"/>
    </source>
</evidence>
<comment type="caution">
    <text evidence="7">The sequence shown here is derived from an EMBL/GenBank/DDBJ whole genome shotgun (WGS) entry which is preliminary data.</text>
</comment>
<dbReference type="PROSITE" id="PS50090">
    <property type="entry name" value="MYB_LIKE"/>
    <property type="match status" value="1"/>
</dbReference>
<evidence type="ECO:0000313" key="8">
    <source>
        <dbReference type="Proteomes" id="UP000824998"/>
    </source>
</evidence>
<evidence type="ECO:0000313" key="7">
    <source>
        <dbReference type="EMBL" id="KAG9229122.1"/>
    </source>
</evidence>
<keyword evidence="8" id="KW-1185">Reference proteome</keyword>
<feature type="compositionally biased region" description="Polar residues" evidence="4">
    <location>
        <begin position="869"/>
        <end position="879"/>
    </location>
</feature>
<evidence type="ECO:0000256" key="2">
    <source>
        <dbReference type="ARBA" id="ARBA00023125"/>
    </source>
</evidence>
<dbReference type="PANTHER" id="PTHR46380">
    <property type="entry name" value="CYCLIN-D-BINDING MYB-LIKE TRANSCRIPTION FACTOR 1"/>
    <property type="match status" value="1"/>
</dbReference>
<dbReference type="OrthoDB" id="39591at2759"/>
<dbReference type="Pfam" id="PF00249">
    <property type="entry name" value="Myb_DNA-binding"/>
    <property type="match status" value="1"/>
</dbReference>
<organism evidence="7 8">
    <name type="scientific">Amylocarpus encephaloides</name>
    <dbReference type="NCBI Taxonomy" id="45428"/>
    <lineage>
        <taxon>Eukaryota</taxon>
        <taxon>Fungi</taxon>
        <taxon>Dikarya</taxon>
        <taxon>Ascomycota</taxon>
        <taxon>Pezizomycotina</taxon>
        <taxon>Leotiomycetes</taxon>
        <taxon>Helotiales</taxon>
        <taxon>Helotiales incertae sedis</taxon>
        <taxon>Amylocarpus</taxon>
    </lineage>
</organism>
<feature type="compositionally biased region" description="Basic residues" evidence="4">
    <location>
        <begin position="121"/>
        <end position="131"/>
    </location>
</feature>
<feature type="compositionally biased region" description="Basic residues" evidence="4">
    <location>
        <begin position="847"/>
        <end position="859"/>
    </location>
</feature>
<dbReference type="AlphaFoldDB" id="A0A9P8C0Q1"/>
<dbReference type="SUPFAM" id="SSF46689">
    <property type="entry name" value="Homeodomain-like"/>
    <property type="match status" value="1"/>
</dbReference>
<reference evidence="7" key="1">
    <citation type="journal article" date="2021" name="IMA Fungus">
        <title>Genomic characterization of three marine fungi, including Emericellopsis atlantica sp. nov. with signatures of a generalist lifestyle and marine biomass degradation.</title>
        <authorList>
            <person name="Hagestad O.C."/>
            <person name="Hou L."/>
            <person name="Andersen J.H."/>
            <person name="Hansen E.H."/>
            <person name="Altermark B."/>
            <person name="Li C."/>
            <person name="Kuhnert E."/>
            <person name="Cox R.J."/>
            <person name="Crous P.W."/>
            <person name="Spatafora J.W."/>
            <person name="Lail K."/>
            <person name="Amirebrahimi M."/>
            <person name="Lipzen A."/>
            <person name="Pangilinan J."/>
            <person name="Andreopoulos W."/>
            <person name="Hayes R.D."/>
            <person name="Ng V."/>
            <person name="Grigoriev I.V."/>
            <person name="Jackson S.A."/>
            <person name="Sutton T.D.S."/>
            <person name="Dobson A.D.W."/>
            <person name="Rama T."/>
        </authorList>
    </citation>
    <scope>NUCLEOTIDE SEQUENCE</scope>
    <source>
        <strain evidence="7">TRa018bII</strain>
    </source>
</reference>
<feature type="region of interest" description="Disordered" evidence="4">
    <location>
        <begin position="847"/>
        <end position="963"/>
    </location>
</feature>
<feature type="region of interest" description="Disordered" evidence="4">
    <location>
        <begin position="393"/>
        <end position="483"/>
    </location>
</feature>
<dbReference type="PROSITE" id="PS51294">
    <property type="entry name" value="HTH_MYB"/>
    <property type="match status" value="1"/>
</dbReference>
<dbReference type="Proteomes" id="UP000824998">
    <property type="component" value="Unassembled WGS sequence"/>
</dbReference>
<dbReference type="SMART" id="SM00717">
    <property type="entry name" value="SANT"/>
    <property type="match status" value="2"/>
</dbReference>
<name>A0A9P8C0Q1_9HELO</name>
<dbReference type="InterPro" id="IPR017930">
    <property type="entry name" value="Myb_dom"/>
</dbReference>
<evidence type="ECO:0000256" key="1">
    <source>
        <dbReference type="ARBA" id="ARBA00004123"/>
    </source>
</evidence>
<feature type="region of interest" description="Disordered" evidence="4">
    <location>
        <begin position="495"/>
        <end position="514"/>
    </location>
</feature>
<feature type="domain" description="Myb-like" evidence="5">
    <location>
        <begin position="582"/>
        <end position="631"/>
    </location>
</feature>
<dbReference type="InterPro" id="IPR009057">
    <property type="entry name" value="Homeodomain-like_sf"/>
</dbReference>
<feature type="compositionally biased region" description="Polar residues" evidence="4">
    <location>
        <begin position="366"/>
        <end position="378"/>
    </location>
</feature>
<evidence type="ECO:0000259" key="5">
    <source>
        <dbReference type="PROSITE" id="PS50090"/>
    </source>
</evidence>
<dbReference type="InterPro" id="IPR001005">
    <property type="entry name" value="SANT/Myb"/>
</dbReference>
<sequence>MISTLKQLGVGSSQALFAWLPASENVNQAPKSKKRKREERRSSAQAELEGHNDEAFSQNEHDLAHVGNGHADDATLAQPKKKKKRKNMLEGERESIQSVVEKPRWEEGFGDDAGHEDGARSRQKKKRKSRNHPQEDQQGSIHPITAQVSNTGETAGEDVVKDSQFEMEDQAITKSKKRKKPRKSTTVEDTSIHDPITGYDLHGESSQLDSRAEDTLATSKKKKSRKNKFADEDSIAETEGLEVLSNRMPEGEYDNEEASVKSKKSHRSGNNIVREGSVTRHLQDLDSTHGNVQVTATPPKPKEKAGGARRDEEDLAALEPVLDSEAIFTSTLNDALGKRQPAPLKAPALTKKQKKRARKDRELSRNENLLSVGKTNTSHAEDIDEVRHYSVPGMLPPAMSSSTPVGSSMTKATTLRKPKAKTPIMMPKISSSQSSLAPNRPPKKPVEQPRNAFSTPNTSQRNRPSKQSSNATPSSARTPKAPANELSFAVVYPSETPQDSVRPVSTPGNAGKTPVADLEAIDRVVEIFRESHGMTQFDMNALIWQPQKEVNELQKEFWNIFPETVPHLMDTKRLRRTVRSRHHNFNKGPWSVEEDEELRNLYGSFPNQWVKLSGLINRPPNAIKTRWKQVLINGDNLIGLRGMVRWTLAEEMKLRDAVADCIKHIQELRRSNKEFAKKAQGQSDEELIHWQTVSDKMGRTRSFPKCIAKWKQLQARAAEEGDNLNEYTPSSRSGKRYVEDAKRIARDLQAPEILQMLYAIRVTEAGSESKIPWDRVMGAIQFSTGRGIRSLAHSTCFRKLREKVPGSEDMRLREVLDVLIDAFETSEPEIPDQLRDHEYIRPVERKVKRQSLRKKRRASSKYVQDDYSIGQSPNPNGEISLQAGDDTEINNPVDVQEVADEEAPSEQRRRKKQKSDVVPEGNEETPQLSQKKKKRNSKAVGDEGLNGDSAGGVDHQGPAETSD</sequence>
<feature type="region of interest" description="Disordered" evidence="4">
    <location>
        <begin position="337"/>
        <end position="380"/>
    </location>
</feature>
<feature type="compositionally biased region" description="Basic and acidic residues" evidence="4">
    <location>
        <begin position="87"/>
        <end position="120"/>
    </location>
</feature>